<feature type="transmembrane region" description="Helical" evidence="3">
    <location>
        <begin position="131"/>
        <end position="154"/>
    </location>
</feature>
<keyword evidence="5" id="KW-1185">Reference proteome</keyword>
<evidence type="ECO:0000256" key="1">
    <source>
        <dbReference type="ARBA" id="ARBA00010692"/>
    </source>
</evidence>
<dbReference type="RefSeq" id="WP_053999222.1">
    <property type="nucleotide sequence ID" value="NZ_JXMU01000013.1"/>
</dbReference>
<gene>
    <name evidence="4" type="ORF">SU32_10055</name>
</gene>
<keyword evidence="2" id="KW-1003">Cell membrane</keyword>
<organism evidence="4 5">
    <name type="scientific">Ahrensia marina</name>
    <dbReference type="NCBI Taxonomy" id="1514904"/>
    <lineage>
        <taxon>Bacteria</taxon>
        <taxon>Pseudomonadati</taxon>
        <taxon>Pseudomonadota</taxon>
        <taxon>Alphaproteobacteria</taxon>
        <taxon>Hyphomicrobiales</taxon>
        <taxon>Ahrensiaceae</taxon>
        <taxon>Ahrensia</taxon>
    </lineage>
</organism>
<feature type="transmembrane region" description="Helical" evidence="3">
    <location>
        <begin position="160"/>
        <end position="189"/>
    </location>
</feature>
<dbReference type="PIRSF" id="PIRSF016661">
    <property type="entry name" value="BioY"/>
    <property type="match status" value="1"/>
</dbReference>
<dbReference type="GO" id="GO:0005886">
    <property type="term" value="C:plasma membrane"/>
    <property type="evidence" value="ECO:0007669"/>
    <property type="project" value="UniProtKB-SubCell"/>
</dbReference>
<feature type="transmembrane region" description="Helical" evidence="3">
    <location>
        <begin position="23"/>
        <end position="41"/>
    </location>
</feature>
<comment type="subcellular location">
    <subcellularLocation>
        <location evidence="2">Cell membrane</location>
        <topology evidence="2">Multi-pass membrane protein</topology>
    </subcellularLocation>
</comment>
<accession>A0A0N0E7I2</accession>
<dbReference type="Pfam" id="PF02632">
    <property type="entry name" value="BioY"/>
    <property type="match status" value="1"/>
</dbReference>
<keyword evidence="3" id="KW-0812">Transmembrane</keyword>
<evidence type="ECO:0000256" key="3">
    <source>
        <dbReference type="SAM" id="Phobius"/>
    </source>
</evidence>
<proteinExistence type="inferred from homology"/>
<comment type="similarity">
    <text evidence="1 2">Belongs to the BioY family.</text>
</comment>
<feature type="transmembrane region" description="Helical" evidence="3">
    <location>
        <begin position="78"/>
        <end position="99"/>
    </location>
</feature>
<dbReference type="STRING" id="1514904.SU32_10055"/>
<feature type="transmembrane region" description="Helical" evidence="3">
    <location>
        <begin position="105"/>
        <end position="124"/>
    </location>
</feature>
<dbReference type="OrthoDB" id="9803495at2"/>
<dbReference type="GO" id="GO:0015225">
    <property type="term" value="F:biotin transmembrane transporter activity"/>
    <property type="evidence" value="ECO:0007669"/>
    <property type="project" value="UniProtKB-UniRule"/>
</dbReference>
<dbReference type="PANTHER" id="PTHR34295:SF1">
    <property type="entry name" value="BIOTIN TRANSPORTER BIOY"/>
    <property type="match status" value="1"/>
</dbReference>
<dbReference type="InterPro" id="IPR003784">
    <property type="entry name" value="BioY"/>
</dbReference>
<dbReference type="Proteomes" id="UP000038011">
    <property type="component" value="Unassembled WGS sequence"/>
</dbReference>
<dbReference type="EMBL" id="JXMU01000013">
    <property type="protein sequence ID" value="KPB01215.1"/>
    <property type="molecule type" value="Genomic_DNA"/>
</dbReference>
<dbReference type="PATRIC" id="fig|1514904.3.peg.843"/>
<evidence type="ECO:0000256" key="2">
    <source>
        <dbReference type="PIRNR" id="PIRNR016661"/>
    </source>
</evidence>
<dbReference type="AlphaFoldDB" id="A0A0N0E7I2"/>
<dbReference type="Gene3D" id="1.10.1760.20">
    <property type="match status" value="1"/>
</dbReference>
<evidence type="ECO:0000313" key="4">
    <source>
        <dbReference type="EMBL" id="KPB01215.1"/>
    </source>
</evidence>
<protein>
    <recommendedName>
        <fullName evidence="2">Biotin transporter</fullName>
    </recommendedName>
</protein>
<keyword evidence="3" id="KW-1133">Transmembrane helix</keyword>
<comment type="caution">
    <text evidence="4">The sequence shown here is derived from an EMBL/GenBank/DDBJ whole genome shotgun (WGS) entry which is preliminary data.</text>
</comment>
<reference evidence="4 5" key="1">
    <citation type="submission" date="2015-01" db="EMBL/GenBank/DDBJ databases">
        <title>Ahrensia donghaiensis sp. nov., a novel dimethylsulphoniopropionate-cleavage bacterium isolated from seawater and emended descriptions of the genus Ahrensia and Ahrensia kielensis.</title>
        <authorList>
            <person name="Liu J."/>
        </authorList>
    </citation>
    <scope>NUCLEOTIDE SEQUENCE [LARGE SCALE GENOMIC DNA]</scope>
    <source>
        <strain evidence="4 5">LZD062</strain>
    </source>
</reference>
<feature type="transmembrane region" description="Helical" evidence="3">
    <location>
        <begin position="47"/>
        <end position="66"/>
    </location>
</feature>
<keyword evidence="2" id="KW-0813">Transport</keyword>
<dbReference type="PANTHER" id="PTHR34295">
    <property type="entry name" value="BIOTIN TRANSPORTER BIOY"/>
    <property type="match status" value="1"/>
</dbReference>
<keyword evidence="2 3" id="KW-0472">Membrane</keyword>
<evidence type="ECO:0000313" key="5">
    <source>
        <dbReference type="Proteomes" id="UP000038011"/>
    </source>
</evidence>
<sequence length="192" mass="19415">MATSTSAQALIYRALPDASATRIAGLVVLAIVGSLLLTISGQIKVPFYPVPATLQTLAVFMIAAVYGRNLTVATVALYLAQGAVGLPVFTGGAGLAYMAGPTGGFLAGFLVAAAVIGSAVDRGWGANAFKLFGATLLGAVLLMGIGYLWLAGLIGAEKAWIYGVAPFALGELTKAALSSALIPAVAALFRRK</sequence>
<name>A0A0N0E7I2_9HYPH</name>